<feature type="transmembrane region" description="Helical" evidence="1">
    <location>
        <begin position="182"/>
        <end position="209"/>
    </location>
</feature>
<keyword evidence="1" id="KW-0472">Membrane</keyword>
<dbReference type="EMBL" id="JBEPLY010000016">
    <property type="protein sequence ID" value="MET3601793.1"/>
    <property type="molecule type" value="Genomic_DNA"/>
</dbReference>
<keyword evidence="1" id="KW-0812">Transmembrane</keyword>
<comment type="caution">
    <text evidence="2">The sequence shown here is derived from an EMBL/GenBank/DDBJ whole genome shotgun (WGS) entry which is preliminary data.</text>
</comment>
<feature type="transmembrane region" description="Helical" evidence="1">
    <location>
        <begin position="151"/>
        <end position="170"/>
    </location>
</feature>
<evidence type="ECO:0000313" key="3">
    <source>
        <dbReference type="Proteomes" id="UP001549164"/>
    </source>
</evidence>
<evidence type="ECO:0000313" key="2">
    <source>
        <dbReference type="EMBL" id="MET3601793.1"/>
    </source>
</evidence>
<feature type="transmembrane region" description="Helical" evidence="1">
    <location>
        <begin position="76"/>
        <end position="100"/>
    </location>
</feature>
<proteinExistence type="predicted"/>
<feature type="transmembrane region" description="Helical" evidence="1">
    <location>
        <begin position="30"/>
        <end position="51"/>
    </location>
</feature>
<protein>
    <recommendedName>
        <fullName evidence="4">Glycerophosphoryl diester phosphodiesterase membrane domain-containing protein</fullName>
    </recommendedName>
</protein>
<keyword evidence="1" id="KW-1133">Transmembrane helix</keyword>
<name>A0ABV2IFU3_9HYPH</name>
<keyword evidence="3" id="KW-1185">Reference proteome</keyword>
<dbReference type="Proteomes" id="UP001549164">
    <property type="component" value="Unassembled WGS sequence"/>
</dbReference>
<dbReference type="RefSeq" id="WP_354435600.1">
    <property type="nucleotide sequence ID" value="NZ_JBEPLY010000016.1"/>
</dbReference>
<sequence length="259" mass="27380">MTSTDATTVQPAFGVGERIGETFSVMGQRFFTFLLLAAIPGIVVQLVSYFIGMGAGNPLDPDVAASNAMVQSPATAIMVVGVVPMIAYSIMTGMMVLAAYDTKAGRPVRFNAYLGETARRLPALIIITLIATFGIAVGSMLFLVPGLWLCGVWAVCVPAIMIERAGFGALSRSSQLTKGYRWPVVGFIVVTYIIISVITFLVAMVAAFLPIPALFVAIVLGLINGITTALLSIAVSVAYARLRDIKEGVGYADLAEVFD</sequence>
<evidence type="ECO:0000256" key="1">
    <source>
        <dbReference type="SAM" id="Phobius"/>
    </source>
</evidence>
<gene>
    <name evidence="2" type="ORF">ABID12_003755</name>
</gene>
<feature type="transmembrane region" description="Helical" evidence="1">
    <location>
        <begin position="215"/>
        <end position="240"/>
    </location>
</feature>
<accession>A0ABV2IFU3</accession>
<feature type="transmembrane region" description="Helical" evidence="1">
    <location>
        <begin position="121"/>
        <end position="145"/>
    </location>
</feature>
<evidence type="ECO:0008006" key="4">
    <source>
        <dbReference type="Google" id="ProtNLM"/>
    </source>
</evidence>
<organism evidence="2 3">
    <name type="scientific">Martelella mangrovi</name>
    <dbReference type="NCBI Taxonomy" id="1397477"/>
    <lineage>
        <taxon>Bacteria</taxon>
        <taxon>Pseudomonadati</taxon>
        <taxon>Pseudomonadota</taxon>
        <taxon>Alphaproteobacteria</taxon>
        <taxon>Hyphomicrobiales</taxon>
        <taxon>Aurantimonadaceae</taxon>
        <taxon>Martelella</taxon>
    </lineage>
</organism>
<reference evidence="2 3" key="1">
    <citation type="submission" date="2024-06" db="EMBL/GenBank/DDBJ databases">
        <title>Genomic Encyclopedia of Type Strains, Phase IV (KMG-IV): sequencing the most valuable type-strain genomes for metagenomic binning, comparative biology and taxonomic classification.</title>
        <authorList>
            <person name="Goeker M."/>
        </authorList>
    </citation>
    <scope>NUCLEOTIDE SEQUENCE [LARGE SCALE GENOMIC DNA]</scope>
    <source>
        <strain evidence="2 3">DSM 28102</strain>
    </source>
</reference>